<evidence type="ECO:0000256" key="2">
    <source>
        <dbReference type="ARBA" id="ARBA00020019"/>
    </source>
</evidence>
<dbReference type="GO" id="GO:0005886">
    <property type="term" value="C:plasma membrane"/>
    <property type="evidence" value="ECO:0007669"/>
    <property type="project" value="UniProtKB-SubCell"/>
</dbReference>
<comment type="subunit">
    <text evidence="9">Homodimer. Forms a membrane-associated complex with FtsX.</text>
</comment>
<dbReference type="PANTHER" id="PTHR24220">
    <property type="entry name" value="IMPORT ATP-BINDING PROTEIN"/>
    <property type="match status" value="1"/>
</dbReference>
<dbReference type="SMART" id="SM00382">
    <property type="entry name" value="AAA"/>
    <property type="match status" value="1"/>
</dbReference>
<protein>
    <recommendedName>
        <fullName evidence="2 9">Cell division ATP-binding protein FtsE</fullName>
    </recommendedName>
</protein>
<dbReference type="PROSITE" id="PS50893">
    <property type="entry name" value="ABC_TRANSPORTER_2"/>
    <property type="match status" value="1"/>
</dbReference>
<dbReference type="AlphaFoldDB" id="A0A2G9Z0M1"/>
<dbReference type="InterPro" id="IPR027417">
    <property type="entry name" value="P-loop_NTPase"/>
</dbReference>
<name>A0A2G9Z0M1_9BACT</name>
<dbReference type="PROSITE" id="PS00211">
    <property type="entry name" value="ABC_TRANSPORTER_1"/>
    <property type="match status" value="1"/>
</dbReference>
<evidence type="ECO:0000313" key="12">
    <source>
        <dbReference type="Proteomes" id="UP000228681"/>
    </source>
</evidence>
<keyword evidence="7 9" id="KW-0472">Membrane</keyword>
<dbReference type="GO" id="GO:0051301">
    <property type="term" value="P:cell division"/>
    <property type="evidence" value="ECO:0007669"/>
    <property type="project" value="UniProtKB-UniRule"/>
</dbReference>
<keyword evidence="5 9" id="KW-0547">Nucleotide-binding</keyword>
<feature type="domain" description="ABC transporter" evidence="10">
    <location>
        <begin position="2"/>
        <end position="226"/>
    </location>
</feature>
<dbReference type="NCBIfam" id="TIGR02673">
    <property type="entry name" value="FtsE"/>
    <property type="match status" value="1"/>
</dbReference>
<dbReference type="Pfam" id="PF00005">
    <property type="entry name" value="ABC_tran"/>
    <property type="match status" value="1"/>
</dbReference>
<dbReference type="SUPFAM" id="SSF52540">
    <property type="entry name" value="P-loop containing nucleoside triphosphate hydrolases"/>
    <property type="match status" value="1"/>
</dbReference>
<organism evidence="11 12">
    <name type="scientific">Candidatus Nealsonbacteria bacterium CG23_combo_of_CG06-09_8_20_14_all_36_12</name>
    <dbReference type="NCBI Taxonomy" id="1974718"/>
    <lineage>
        <taxon>Bacteria</taxon>
        <taxon>Candidatus Nealsoniibacteriota</taxon>
    </lineage>
</organism>
<dbReference type="InterPro" id="IPR015854">
    <property type="entry name" value="ABC_transpr_LolD-like"/>
</dbReference>
<evidence type="ECO:0000256" key="4">
    <source>
        <dbReference type="ARBA" id="ARBA00022618"/>
    </source>
</evidence>
<dbReference type="PANTHER" id="PTHR24220:SF470">
    <property type="entry name" value="CELL DIVISION ATP-BINDING PROTEIN FTSE"/>
    <property type="match status" value="1"/>
</dbReference>
<keyword evidence="6 9" id="KW-0067">ATP-binding</keyword>
<proteinExistence type="inferred from homology"/>
<comment type="caution">
    <text evidence="11">The sequence shown here is derived from an EMBL/GenBank/DDBJ whole genome shotgun (WGS) entry which is preliminary data.</text>
</comment>
<evidence type="ECO:0000256" key="8">
    <source>
        <dbReference type="ARBA" id="ARBA00023306"/>
    </source>
</evidence>
<dbReference type="Proteomes" id="UP000228681">
    <property type="component" value="Unassembled WGS sequence"/>
</dbReference>
<evidence type="ECO:0000256" key="9">
    <source>
        <dbReference type="RuleBase" id="RU365094"/>
    </source>
</evidence>
<evidence type="ECO:0000256" key="3">
    <source>
        <dbReference type="ARBA" id="ARBA00022475"/>
    </source>
</evidence>
<evidence type="ECO:0000313" key="11">
    <source>
        <dbReference type="EMBL" id="PIP25046.1"/>
    </source>
</evidence>
<sequence>MIRLQNITKIYSPGITALENISFEINKKEFVSIVGRSGAGKTTLIRLLLAEEKPTKGRIFFDGQDVHKIKKSKLPDLRRKIGVVFQDYKLLPQKTAWENITYALEVIGASDEEIKKDVSQVLEIVGLTARAENFPHELSGGEKQRVAIARALIHRPCAILADEPTGNLDPYHTGEIINLLLKINNLGTTVILATHDKEIINALDKRVITLEGGRIIRDEERGRFIL</sequence>
<dbReference type="GO" id="GO:0016887">
    <property type="term" value="F:ATP hydrolysis activity"/>
    <property type="evidence" value="ECO:0007669"/>
    <property type="project" value="InterPro"/>
</dbReference>
<gene>
    <name evidence="9 11" type="primary">ftsE</name>
    <name evidence="11" type="ORF">COX34_00875</name>
</gene>
<dbReference type="Gene3D" id="3.40.50.300">
    <property type="entry name" value="P-loop containing nucleotide triphosphate hydrolases"/>
    <property type="match status" value="1"/>
</dbReference>
<dbReference type="GO" id="GO:0005524">
    <property type="term" value="F:ATP binding"/>
    <property type="evidence" value="ECO:0007669"/>
    <property type="project" value="UniProtKB-UniRule"/>
</dbReference>
<evidence type="ECO:0000256" key="5">
    <source>
        <dbReference type="ARBA" id="ARBA00022741"/>
    </source>
</evidence>
<accession>A0A2G9Z0M1</accession>
<dbReference type="InterPro" id="IPR003439">
    <property type="entry name" value="ABC_transporter-like_ATP-bd"/>
</dbReference>
<evidence type="ECO:0000256" key="1">
    <source>
        <dbReference type="ARBA" id="ARBA00005417"/>
    </source>
</evidence>
<dbReference type="GO" id="GO:0022857">
    <property type="term" value="F:transmembrane transporter activity"/>
    <property type="evidence" value="ECO:0007669"/>
    <property type="project" value="TreeGrafter"/>
</dbReference>
<evidence type="ECO:0000256" key="6">
    <source>
        <dbReference type="ARBA" id="ARBA00022840"/>
    </source>
</evidence>
<dbReference type="EMBL" id="PCRS01000013">
    <property type="protein sequence ID" value="PIP25046.1"/>
    <property type="molecule type" value="Genomic_DNA"/>
</dbReference>
<reference evidence="11 12" key="1">
    <citation type="submission" date="2017-09" db="EMBL/GenBank/DDBJ databases">
        <title>Depth-based differentiation of microbial function through sediment-hosted aquifers and enrichment of novel symbionts in the deep terrestrial subsurface.</title>
        <authorList>
            <person name="Probst A.J."/>
            <person name="Ladd B."/>
            <person name="Jarett J.K."/>
            <person name="Geller-Mcgrath D.E."/>
            <person name="Sieber C.M."/>
            <person name="Emerson J.B."/>
            <person name="Anantharaman K."/>
            <person name="Thomas B.C."/>
            <person name="Malmstrom R."/>
            <person name="Stieglmeier M."/>
            <person name="Klingl A."/>
            <person name="Woyke T."/>
            <person name="Ryan C.M."/>
            <person name="Banfield J.F."/>
        </authorList>
    </citation>
    <scope>NUCLEOTIDE SEQUENCE [LARGE SCALE GENOMIC DNA]</scope>
    <source>
        <strain evidence="11">CG23_combo_of_CG06-09_8_20_14_all_36_12</strain>
    </source>
</reference>
<comment type="function">
    <text evidence="9">Part of the ABC transporter FtsEX involved in cellular division.</text>
</comment>
<keyword evidence="8 9" id="KW-0131">Cell cycle</keyword>
<comment type="similarity">
    <text evidence="1 9">Belongs to the ABC transporter superfamily.</text>
</comment>
<keyword evidence="3 9" id="KW-1003">Cell membrane</keyword>
<dbReference type="InterPro" id="IPR017871">
    <property type="entry name" value="ABC_transporter-like_CS"/>
</dbReference>
<comment type="subcellular location">
    <subcellularLocation>
        <location evidence="9">Cell membrane</location>
        <topology evidence="9">Peripheral membrane protein</topology>
        <orientation evidence="9">Cytoplasmic side</orientation>
    </subcellularLocation>
</comment>
<evidence type="ECO:0000256" key="7">
    <source>
        <dbReference type="ARBA" id="ARBA00023136"/>
    </source>
</evidence>
<keyword evidence="4 9" id="KW-0132">Cell division</keyword>
<evidence type="ECO:0000259" key="10">
    <source>
        <dbReference type="PROSITE" id="PS50893"/>
    </source>
</evidence>
<dbReference type="FunFam" id="3.40.50.300:FF:000056">
    <property type="entry name" value="Cell division ATP-binding protein FtsE"/>
    <property type="match status" value="1"/>
</dbReference>
<dbReference type="InterPro" id="IPR005286">
    <property type="entry name" value="Cell_div_FtsE"/>
</dbReference>
<dbReference type="InterPro" id="IPR003593">
    <property type="entry name" value="AAA+_ATPase"/>
</dbReference>